<comment type="caution">
    <text evidence="1">The sequence shown here is derived from an EMBL/GenBank/DDBJ whole genome shotgun (WGS) entry which is preliminary data.</text>
</comment>
<protein>
    <submittedName>
        <fullName evidence="1">Uncharacterized protein</fullName>
    </submittedName>
</protein>
<keyword evidence="2" id="KW-1185">Reference proteome</keyword>
<gene>
    <name evidence="1" type="ORF">GCM10011491_30680</name>
</gene>
<organism evidence="1 2">
    <name type="scientific">Brucella endophytica</name>
    <dbReference type="NCBI Taxonomy" id="1963359"/>
    <lineage>
        <taxon>Bacteria</taxon>
        <taxon>Pseudomonadati</taxon>
        <taxon>Pseudomonadota</taxon>
        <taxon>Alphaproteobacteria</taxon>
        <taxon>Hyphomicrobiales</taxon>
        <taxon>Brucellaceae</taxon>
        <taxon>Brucella/Ochrobactrum group</taxon>
        <taxon>Brucella</taxon>
    </lineage>
</organism>
<name>A0A916WI87_9HYPH</name>
<dbReference type="AlphaFoldDB" id="A0A916WI87"/>
<proteinExistence type="predicted"/>
<dbReference type="Proteomes" id="UP000646478">
    <property type="component" value="Unassembled WGS sequence"/>
</dbReference>
<dbReference type="EMBL" id="BMHH01000013">
    <property type="protein sequence ID" value="GGB00361.1"/>
    <property type="molecule type" value="Genomic_DNA"/>
</dbReference>
<sequence length="147" mass="16808">MIDPRVKAICEEYGVKIIDPRRYPEIGETRAAATMERILRNFGDEHFRLVMSTLAETANNKPLLDEYGFWMASDLIHACRGIIDKDASAWLELWDALPLGQLQYIAQDLSGITPQRHALSGMVYERIFRRFGPNAAQLDLLDDRRTA</sequence>
<accession>A0A916WI87</accession>
<evidence type="ECO:0000313" key="2">
    <source>
        <dbReference type="Proteomes" id="UP000646478"/>
    </source>
</evidence>
<evidence type="ECO:0000313" key="1">
    <source>
        <dbReference type="EMBL" id="GGB00361.1"/>
    </source>
</evidence>
<reference evidence="1" key="2">
    <citation type="submission" date="2020-09" db="EMBL/GenBank/DDBJ databases">
        <authorList>
            <person name="Sun Q."/>
            <person name="Zhou Y."/>
        </authorList>
    </citation>
    <scope>NUCLEOTIDE SEQUENCE</scope>
    <source>
        <strain evidence="1">CGMCC 1.15082</strain>
    </source>
</reference>
<reference evidence="1" key="1">
    <citation type="journal article" date="2014" name="Int. J. Syst. Evol. Microbiol.">
        <title>Complete genome sequence of Corynebacterium casei LMG S-19264T (=DSM 44701T), isolated from a smear-ripened cheese.</title>
        <authorList>
            <consortium name="US DOE Joint Genome Institute (JGI-PGF)"/>
            <person name="Walter F."/>
            <person name="Albersmeier A."/>
            <person name="Kalinowski J."/>
            <person name="Ruckert C."/>
        </authorList>
    </citation>
    <scope>NUCLEOTIDE SEQUENCE</scope>
    <source>
        <strain evidence="1">CGMCC 1.15082</strain>
    </source>
</reference>